<evidence type="ECO:0000313" key="3">
    <source>
        <dbReference type="Proteomes" id="UP000249828"/>
    </source>
</evidence>
<dbReference type="InterPro" id="IPR050229">
    <property type="entry name" value="GlpE_sulfurtransferase"/>
</dbReference>
<comment type="caution">
    <text evidence="2">The sequence shown here is derived from an EMBL/GenBank/DDBJ whole genome shotgun (WGS) entry which is preliminary data.</text>
</comment>
<dbReference type="PANTHER" id="PTHR43031">
    <property type="entry name" value="FAD-DEPENDENT OXIDOREDUCTASE"/>
    <property type="match status" value="1"/>
</dbReference>
<name>A0A2W3Z241_9ENTE</name>
<feature type="domain" description="Rhodanese" evidence="1">
    <location>
        <begin position="10"/>
        <end position="91"/>
    </location>
</feature>
<gene>
    <name evidence="2" type="ORF">CI088_15340</name>
</gene>
<keyword evidence="3" id="KW-1185">Reference proteome</keyword>
<evidence type="ECO:0000313" key="2">
    <source>
        <dbReference type="EMBL" id="PZL70447.1"/>
    </source>
</evidence>
<evidence type="ECO:0000259" key="1">
    <source>
        <dbReference type="PROSITE" id="PS50206"/>
    </source>
</evidence>
<dbReference type="RefSeq" id="WP_111248794.1">
    <property type="nucleotide sequence ID" value="NZ_JAFLVY010000003.1"/>
</dbReference>
<dbReference type="InterPro" id="IPR001763">
    <property type="entry name" value="Rhodanese-like_dom"/>
</dbReference>
<dbReference type="CDD" id="cd00158">
    <property type="entry name" value="RHOD"/>
    <property type="match status" value="1"/>
</dbReference>
<dbReference type="Pfam" id="PF00581">
    <property type="entry name" value="Rhodanese"/>
    <property type="match status" value="1"/>
</dbReference>
<protein>
    <submittedName>
        <fullName evidence="2">Rhodanese-like domain-containing protein</fullName>
    </submittedName>
</protein>
<dbReference type="GO" id="GO:0004792">
    <property type="term" value="F:thiosulfate-cyanide sulfurtransferase activity"/>
    <property type="evidence" value="ECO:0007669"/>
    <property type="project" value="InterPro"/>
</dbReference>
<dbReference type="InterPro" id="IPR001307">
    <property type="entry name" value="Thiosulphate_STrfase_CS"/>
</dbReference>
<accession>A0A2W3Z241</accession>
<proteinExistence type="predicted"/>
<dbReference type="Proteomes" id="UP000249828">
    <property type="component" value="Unassembled WGS sequence"/>
</dbReference>
<dbReference type="EMBL" id="PIEU01000113">
    <property type="protein sequence ID" value="PZL70447.1"/>
    <property type="molecule type" value="Genomic_DNA"/>
</dbReference>
<dbReference type="STRING" id="1077675.BCR22_07845"/>
<dbReference type="PANTHER" id="PTHR43031:SF17">
    <property type="entry name" value="SULFURTRANSFERASE YTWF-RELATED"/>
    <property type="match status" value="1"/>
</dbReference>
<sequence length="95" mass="10514">MNTREFQQKLTKGTELIDVREKAEFTLGHIPGAKNIPLSKLSSYTKRAHGPVHVICQSGMRSRQAVKRLKNNGIGALNVRGGMNSWRGETRGGKL</sequence>
<dbReference type="PROSITE" id="PS50206">
    <property type="entry name" value="RHODANESE_3"/>
    <property type="match status" value="1"/>
</dbReference>
<reference evidence="2 3" key="1">
    <citation type="submission" date="2017-11" db="EMBL/GenBank/DDBJ databases">
        <title>Draft genome sequence of Enterococcus plantarum TRW2 strain isolated from lettuce.</title>
        <authorList>
            <person name="Kim E.B."/>
            <person name="Marco M.L."/>
            <person name="Williams T.R."/>
            <person name="You I.H."/>
        </authorList>
    </citation>
    <scope>NUCLEOTIDE SEQUENCE [LARGE SCALE GENOMIC DNA]</scope>
    <source>
        <strain evidence="2 3">TRW2</strain>
    </source>
</reference>
<dbReference type="Gene3D" id="3.40.250.10">
    <property type="entry name" value="Rhodanese-like domain"/>
    <property type="match status" value="1"/>
</dbReference>
<organism evidence="2 3">
    <name type="scientific">Enterococcus plantarum</name>
    <dbReference type="NCBI Taxonomy" id="1077675"/>
    <lineage>
        <taxon>Bacteria</taxon>
        <taxon>Bacillati</taxon>
        <taxon>Bacillota</taxon>
        <taxon>Bacilli</taxon>
        <taxon>Lactobacillales</taxon>
        <taxon>Enterococcaceae</taxon>
        <taxon>Enterococcus</taxon>
    </lineage>
</organism>
<dbReference type="PROSITE" id="PS00380">
    <property type="entry name" value="RHODANESE_1"/>
    <property type="match status" value="1"/>
</dbReference>
<dbReference type="InterPro" id="IPR036873">
    <property type="entry name" value="Rhodanese-like_dom_sf"/>
</dbReference>
<dbReference type="AlphaFoldDB" id="A0A2W3Z241"/>
<dbReference type="SMART" id="SM00450">
    <property type="entry name" value="RHOD"/>
    <property type="match status" value="1"/>
</dbReference>
<dbReference type="SUPFAM" id="SSF52821">
    <property type="entry name" value="Rhodanese/Cell cycle control phosphatase"/>
    <property type="match status" value="1"/>
</dbReference>